<dbReference type="EMBL" id="CADCTN010000225">
    <property type="protein sequence ID" value="CAA9272207.1"/>
    <property type="molecule type" value="Genomic_DNA"/>
</dbReference>
<feature type="compositionally biased region" description="Basic and acidic residues" evidence="1">
    <location>
        <begin position="76"/>
        <end position="86"/>
    </location>
</feature>
<organism evidence="2">
    <name type="scientific">uncultured Blastococcus sp</name>
    <dbReference type="NCBI Taxonomy" id="217144"/>
    <lineage>
        <taxon>Bacteria</taxon>
        <taxon>Bacillati</taxon>
        <taxon>Actinomycetota</taxon>
        <taxon>Actinomycetes</taxon>
        <taxon>Geodermatophilales</taxon>
        <taxon>Geodermatophilaceae</taxon>
        <taxon>Blastococcus</taxon>
        <taxon>environmental samples</taxon>
    </lineage>
</organism>
<gene>
    <name evidence="2" type="ORF">AVDCRST_MAG52-3302</name>
</gene>
<proteinExistence type="predicted"/>
<sequence length="259" mass="26515">GPSTVCAGGAAGRLRAGTGRSCPRELRRAAPRGAAARRPPEPHPSSGAHGHRRAAVARRPGGARTRQPAVSTLAGAEDRARPDPGGRRLAGSRGGRARRRPRADHLGRARVRPRDIGRGPRCQRRRPPRGAAPWLVRRLGAAGPGASASAADACARGAGRPAGPRPPLRRCRAGGVLGGSRRAAPGERAPRGRPGAPRRGEPGRGGARLRGLLQPARRRAGGRPHPADDRPGVRAAAASSHGGPAAHDRAAEPGGCADL</sequence>
<name>A0A6J4J8D2_9ACTN</name>
<dbReference type="AlphaFoldDB" id="A0A6J4J8D2"/>
<feature type="compositionally biased region" description="Low complexity" evidence="1">
    <location>
        <begin position="137"/>
        <end position="162"/>
    </location>
</feature>
<evidence type="ECO:0000313" key="2">
    <source>
        <dbReference type="EMBL" id="CAA9272207.1"/>
    </source>
</evidence>
<feature type="non-terminal residue" evidence="2">
    <location>
        <position position="1"/>
    </location>
</feature>
<feature type="compositionally biased region" description="Low complexity" evidence="1">
    <location>
        <begin position="235"/>
        <end position="245"/>
    </location>
</feature>
<feature type="region of interest" description="Disordered" evidence="1">
    <location>
        <begin position="1"/>
        <end position="259"/>
    </location>
</feature>
<evidence type="ECO:0000256" key="1">
    <source>
        <dbReference type="SAM" id="MobiDB-lite"/>
    </source>
</evidence>
<protein>
    <submittedName>
        <fullName evidence="2">Transcriptional regulator</fullName>
    </submittedName>
</protein>
<feature type="non-terminal residue" evidence="2">
    <location>
        <position position="259"/>
    </location>
</feature>
<feature type="compositionally biased region" description="Basic and acidic residues" evidence="1">
    <location>
        <begin position="103"/>
        <end position="118"/>
    </location>
</feature>
<reference evidence="2" key="1">
    <citation type="submission" date="2020-02" db="EMBL/GenBank/DDBJ databases">
        <authorList>
            <person name="Meier V. D."/>
        </authorList>
    </citation>
    <scope>NUCLEOTIDE SEQUENCE</scope>
    <source>
        <strain evidence="2">AVDCRST_MAG52</strain>
    </source>
</reference>
<accession>A0A6J4J8D2</accession>